<dbReference type="EMBL" id="QPHM01000001">
    <property type="protein sequence ID" value="RCU45832.1"/>
    <property type="molecule type" value="Genomic_DNA"/>
</dbReference>
<dbReference type="InterPro" id="IPR027417">
    <property type="entry name" value="P-loop_NTPase"/>
</dbReference>
<dbReference type="PROSITE" id="PS00211">
    <property type="entry name" value="ABC_TRANSPORTER_1"/>
    <property type="match status" value="1"/>
</dbReference>
<reference evidence="7 8" key="1">
    <citation type="submission" date="2018-07" db="EMBL/GenBank/DDBJ databases">
        <title>Genome sequences of Haloplanus salinus JCM 18368T.</title>
        <authorList>
            <person name="Kim Y.B."/>
            <person name="Roh S.W."/>
        </authorList>
    </citation>
    <scope>NUCLEOTIDE SEQUENCE [LARGE SCALE GENOMIC DNA]</scope>
    <source>
        <strain evidence="7 8">JCM 18368</strain>
    </source>
</reference>
<protein>
    <submittedName>
        <fullName evidence="7">ATP-binding cassette domain-containing protein</fullName>
    </submittedName>
</protein>
<dbReference type="CDD" id="cd03257">
    <property type="entry name" value="ABC_NikE_OppD_transporters"/>
    <property type="match status" value="1"/>
</dbReference>
<proteinExistence type="inferred from homology"/>
<dbReference type="InterPro" id="IPR003439">
    <property type="entry name" value="ABC_transporter-like_ATP-bd"/>
</dbReference>
<dbReference type="NCBIfam" id="TIGR01727">
    <property type="entry name" value="oligo_HPY"/>
    <property type="match status" value="1"/>
</dbReference>
<organism evidence="7 8">
    <name type="scientific">Haloplanus salinus</name>
    <dbReference type="NCBI Taxonomy" id="1126245"/>
    <lineage>
        <taxon>Archaea</taxon>
        <taxon>Methanobacteriati</taxon>
        <taxon>Methanobacteriota</taxon>
        <taxon>Stenosarchaea group</taxon>
        <taxon>Halobacteria</taxon>
        <taxon>Halobacteriales</taxon>
        <taxon>Haloferacaceae</taxon>
        <taxon>Haloplanus</taxon>
    </lineage>
</organism>
<dbReference type="PANTHER" id="PTHR43776:SF7">
    <property type="entry name" value="D,D-DIPEPTIDE TRANSPORT ATP-BINDING PROTEIN DDPF-RELATED"/>
    <property type="match status" value="1"/>
</dbReference>
<dbReference type="Proteomes" id="UP000252189">
    <property type="component" value="Unassembled WGS sequence"/>
</dbReference>
<keyword evidence="4 7" id="KW-0067">ATP-binding</keyword>
<dbReference type="GO" id="GO:0015833">
    <property type="term" value="P:peptide transport"/>
    <property type="evidence" value="ECO:0007669"/>
    <property type="project" value="InterPro"/>
</dbReference>
<dbReference type="OrthoDB" id="18209at2157"/>
<dbReference type="SMART" id="SM00382">
    <property type="entry name" value="AAA"/>
    <property type="match status" value="1"/>
</dbReference>
<dbReference type="SUPFAM" id="SSF52540">
    <property type="entry name" value="P-loop containing nucleoside triphosphate hydrolases"/>
    <property type="match status" value="1"/>
</dbReference>
<evidence type="ECO:0000256" key="4">
    <source>
        <dbReference type="ARBA" id="ARBA00022840"/>
    </source>
</evidence>
<accession>A0A368N5L1</accession>
<dbReference type="Pfam" id="PF00005">
    <property type="entry name" value="ABC_tran"/>
    <property type="match status" value="1"/>
</dbReference>
<dbReference type="AlphaFoldDB" id="A0A368N5L1"/>
<evidence type="ECO:0000256" key="3">
    <source>
        <dbReference type="ARBA" id="ARBA00022741"/>
    </source>
</evidence>
<comment type="caution">
    <text evidence="7">The sequence shown here is derived from an EMBL/GenBank/DDBJ whole genome shotgun (WGS) entry which is preliminary data.</text>
</comment>
<dbReference type="GO" id="GO:0005524">
    <property type="term" value="F:ATP binding"/>
    <property type="evidence" value="ECO:0007669"/>
    <property type="project" value="UniProtKB-KW"/>
</dbReference>
<feature type="domain" description="ABC transporter" evidence="6">
    <location>
        <begin position="12"/>
        <end position="256"/>
    </location>
</feature>
<gene>
    <name evidence="7" type="ORF">DU504_00040</name>
</gene>
<evidence type="ECO:0000256" key="5">
    <source>
        <dbReference type="SAM" id="MobiDB-lite"/>
    </source>
</evidence>
<keyword evidence="3" id="KW-0547">Nucleotide-binding</keyword>
<evidence type="ECO:0000256" key="1">
    <source>
        <dbReference type="ARBA" id="ARBA00005417"/>
    </source>
</evidence>
<dbReference type="InterPro" id="IPR050319">
    <property type="entry name" value="ABC_transp_ATP-bind"/>
</dbReference>
<dbReference type="GO" id="GO:0016887">
    <property type="term" value="F:ATP hydrolysis activity"/>
    <property type="evidence" value="ECO:0007669"/>
    <property type="project" value="InterPro"/>
</dbReference>
<dbReference type="PROSITE" id="PS50893">
    <property type="entry name" value="ABC_TRANSPORTER_2"/>
    <property type="match status" value="1"/>
</dbReference>
<keyword evidence="2" id="KW-0813">Transport</keyword>
<dbReference type="FunFam" id="3.40.50.300:FF:000016">
    <property type="entry name" value="Oligopeptide ABC transporter ATP-binding component"/>
    <property type="match status" value="1"/>
</dbReference>
<sequence>MTRPLLDVDGLVKQYSVTEGVLRNEVGRVRAVDGVSFTVDRGETLGLVGESGCGKSTTATTALRLEEPTDGRVVFDGEDVTAYDDKALKRFRRRAQMVFQDPTSSFDPRMSIGESVAEPLRVHGMRDRERRRRIVGDLLERVGLDAADVDRYPHEFSGGQKQRVGLARALVINPDLIVADEPVSALDVSVQADILDLIERLQAEFGLAIVVISHDMGVVREVCDRVAVMYLGEIVETAPTERLFEDPQHPYTRALLGSTPVADPRRRGRGTKLTGDVPSPSDPPPGCRFHTRCPEVIPDEAYDLDAETWRAVLNLRLRAASQGVDVEAVRTYAAADDGAEAADPDAVRAAIREEFDLPPTLPDARAEEALSGALDRIVAGDVDGAADRLAEAFPTVCRRERPGLAPEETDLSADEWAAIKSLRAWIATLVDADESAVTDRLERRCADDRDRDRDGIDRLAVRAAFRLPEPLSDSDAERSVGAAIDALLAGRADAAADELYEAFGPLRESACHLNRD</sequence>
<dbReference type="InterPro" id="IPR013563">
    <property type="entry name" value="Oligopep_ABC_C"/>
</dbReference>
<comment type="similarity">
    <text evidence="1">Belongs to the ABC transporter superfamily.</text>
</comment>
<dbReference type="Pfam" id="PF08352">
    <property type="entry name" value="oligo_HPY"/>
    <property type="match status" value="1"/>
</dbReference>
<dbReference type="InterPro" id="IPR017871">
    <property type="entry name" value="ABC_transporter-like_CS"/>
</dbReference>
<dbReference type="InterPro" id="IPR003593">
    <property type="entry name" value="AAA+_ATPase"/>
</dbReference>
<evidence type="ECO:0000259" key="6">
    <source>
        <dbReference type="PROSITE" id="PS50893"/>
    </source>
</evidence>
<keyword evidence="8" id="KW-1185">Reference proteome</keyword>
<dbReference type="GO" id="GO:0055085">
    <property type="term" value="P:transmembrane transport"/>
    <property type="evidence" value="ECO:0007669"/>
    <property type="project" value="UniProtKB-ARBA"/>
</dbReference>
<evidence type="ECO:0000313" key="8">
    <source>
        <dbReference type="Proteomes" id="UP000252189"/>
    </source>
</evidence>
<evidence type="ECO:0000313" key="7">
    <source>
        <dbReference type="EMBL" id="RCU45832.1"/>
    </source>
</evidence>
<name>A0A368N5L1_9EURY</name>
<dbReference type="Gene3D" id="3.40.50.300">
    <property type="entry name" value="P-loop containing nucleotide triphosphate hydrolases"/>
    <property type="match status" value="1"/>
</dbReference>
<feature type="region of interest" description="Disordered" evidence="5">
    <location>
        <begin position="254"/>
        <end position="287"/>
    </location>
</feature>
<evidence type="ECO:0000256" key="2">
    <source>
        <dbReference type="ARBA" id="ARBA00022448"/>
    </source>
</evidence>
<dbReference type="PANTHER" id="PTHR43776">
    <property type="entry name" value="TRANSPORT ATP-BINDING PROTEIN"/>
    <property type="match status" value="1"/>
</dbReference>